<dbReference type="OrthoDB" id="2444796at2759"/>
<organism evidence="1 2">
    <name type="scientific">Funneliformis caledonium</name>
    <dbReference type="NCBI Taxonomy" id="1117310"/>
    <lineage>
        <taxon>Eukaryota</taxon>
        <taxon>Fungi</taxon>
        <taxon>Fungi incertae sedis</taxon>
        <taxon>Mucoromycota</taxon>
        <taxon>Glomeromycotina</taxon>
        <taxon>Glomeromycetes</taxon>
        <taxon>Glomerales</taxon>
        <taxon>Glomeraceae</taxon>
        <taxon>Funneliformis</taxon>
    </lineage>
</organism>
<comment type="caution">
    <text evidence="1">The sequence shown here is derived from an EMBL/GenBank/DDBJ whole genome shotgun (WGS) entry which is preliminary data.</text>
</comment>
<reference evidence="1" key="1">
    <citation type="submission" date="2021-06" db="EMBL/GenBank/DDBJ databases">
        <authorList>
            <person name="Kallberg Y."/>
            <person name="Tangrot J."/>
            <person name="Rosling A."/>
        </authorList>
    </citation>
    <scope>NUCLEOTIDE SEQUENCE</scope>
    <source>
        <strain evidence="1">UK204</strain>
    </source>
</reference>
<evidence type="ECO:0000313" key="1">
    <source>
        <dbReference type="EMBL" id="CAG8760113.1"/>
    </source>
</evidence>
<name>A0A9N9J311_9GLOM</name>
<dbReference type="Proteomes" id="UP000789570">
    <property type="component" value="Unassembled WGS sequence"/>
</dbReference>
<dbReference type="AlphaFoldDB" id="A0A9N9J311"/>
<proteinExistence type="predicted"/>
<accession>A0A9N9J311</accession>
<feature type="non-terminal residue" evidence="1">
    <location>
        <position position="50"/>
    </location>
</feature>
<keyword evidence="2" id="KW-1185">Reference proteome</keyword>
<gene>
    <name evidence="1" type="ORF">FCALED_LOCUS16872</name>
</gene>
<feature type="non-terminal residue" evidence="1">
    <location>
        <position position="1"/>
    </location>
</feature>
<evidence type="ECO:0000313" key="2">
    <source>
        <dbReference type="Proteomes" id="UP000789570"/>
    </source>
</evidence>
<dbReference type="EMBL" id="CAJVPQ010022199">
    <property type="protein sequence ID" value="CAG8760113.1"/>
    <property type="molecule type" value="Genomic_DNA"/>
</dbReference>
<sequence length="50" mass="6212">DNKEYNSSDNEELDMRFEWKDEYFNKERLLVNNMKNLKSTKHSLTYYENS</sequence>
<protein>
    <submittedName>
        <fullName evidence="1">10358_t:CDS:1</fullName>
    </submittedName>
</protein>